<feature type="domain" description="Rhodanese" evidence="1">
    <location>
        <begin position="37"/>
        <end position="125"/>
    </location>
</feature>
<evidence type="ECO:0000313" key="3">
    <source>
        <dbReference type="Proteomes" id="UP000019265"/>
    </source>
</evidence>
<accession>W6A939</accession>
<reference evidence="2 3" key="1">
    <citation type="journal article" date="2014" name="Genome Biol. Evol.">
        <title>Molecular evolution of the substrate utilization strategies and putative virulence factors in mosquito-associated Spiroplasma species.</title>
        <authorList>
            <person name="Chang T.H."/>
            <person name="Lo W.S."/>
            <person name="Ku C."/>
            <person name="Chen L.L."/>
            <person name="Kuo C.H."/>
        </authorList>
    </citation>
    <scope>NUCLEOTIDE SEQUENCE [LARGE SCALE GENOMIC DNA]</scope>
    <source>
        <strain evidence="2">Ar-1343</strain>
    </source>
</reference>
<dbReference type="PATRIC" id="fig|1276257.3.peg.70"/>
<evidence type="ECO:0000313" key="2">
    <source>
        <dbReference type="EMBL" id="AHI53481.1"/>
    </source>
</evidence>
<gene>
    <name evidence="2" type="ORF">SSABA_v1c00690</name>
</gene>
<dbReference type="HOGENOM" id="CLU_1936799_0_0_14"/>
<dbReference type="Pfam" id="PF00581">
    <property type="entry name" value="Rhodanese"/>
    <property type="match status" value="1"/>
</dbReference>
<protein>
    <recommendedName>
        <fullName evidence="1">Rhodanese domain-containing protein</fullName>
    </recommendedName>
</protein>
<evidence type="ECO:0000259" key="1">
    <source>
        <dbReference type="PROSITE" id="PS50206"/>
    </source>
</evidence>
<dbReference type="Gene3D" id="3.40.250.10">
    <property type="entry name" value="Rhodanese-like domain"/>
    <property type="match status" value="1"/>
</dbReference>
<dbReference type="eggNOG" id="COG0607">
    <property type="taxonomic scope" value="Bacteria"/>
</dbReference>
<keyword evidence="3" id="KW-1185">Reference proteome</keyword>
<dbReference type="OrthoDB" id="389504at2"/>
<dbReference type="Proteomes" id="UP000019265">
    <property type="component" value="Chromosome"/>
</dbReference>
<dbReference type="STRING" id="1276257.SSABA_v1c00690"/>
<dbReference type="InterPro" id="IPR036873">
    <property type="entry name" value="Rhodanese-like_dom_sf"/>
</dbReference>
<dbReference type="InterPro" id="IPR001763">
    <property type="entry name" value="Rhodanese-like_dom"/>
</dbReference>
<dbReference type="AlphaFoldDB" id="W6A939"/>
<name>W6A939_9MOLU</name>
<sequence length="130" mass="15453">MQFIESIIKFFGMIFTKNAFKRKYRTKNLKKVPKIIKSAKWQVIDIRPSASFSTSHLNGSENIDHLTFKIRYFKTLKRQKKILLINEDYRSNLEIYHLLDSRKIKVYILYGGYKEVRTAAALDNYTTFCT</sequence>
<dbReference type="RefSeq" id="WP_051464659.1">
    <property type="nucleotide sequence ID" value="NZ_CP006934.1"/>
</dbReference>
<dbReference type="KEGG" id="ssab:SSABA_v1c00690"/>
<dbReference type="PROSITE" id="PS50206">
    <property type="entry name" value="RHODANESE_3"/>
    <property type="match status" value="1"/>
</dbReference>
<dbReference type="EMBL" id="CP006934">
    <property type="protein sequence ID" value="AHI53481.1"/>
    <property type="molecule type" value="Genomic_DNA"/>
</dbReference>
<proteinExistence type="predicted"/>
<dbReference type="CDD" id="cd00158">
    <property type="entry name" value="RHOD"/>
    <property type="match status" value="1"/>
</dbReference>
<dbReference type="SUPFAM" id="SSF52821">
    <property type="entry name" value="Rhodanese/Cell cycle control phosphatase"/>
    <property type="match status" value="1"/>
</dbReference>
<organism evidence="2 3">
    <name type="scientific">Spiroplasma sabaudiense Ar-1343</name>
    <dbReference type="NCBI Taxonomy" id="1276257"/>
    <lineage>
        <taxon>Bacteria</taxon>
        <taxon>Bacillati</taxon>
        <taxon>Mycoplasmatota</taxon>
        <taxon>Mollicutes</taxon>
        <taxon>Entomoplasmatales</taxon>
        <taxon>Spiroplasmataceae</taxon>
        <taxon>Spiroplasma</taxon>
    </lineage>
</organism>